<keyword evidence="3" id="KW-0732">Signal</keyword>
<sequence>MTNHVRLAPRLWPALLGLVLLVASACQSLTTGPVVSTLAGTAGSRGSVNGVGAAARFFNPIALAVDAAGTVYVADAGNNSIRKVTAAGVVSTLAGVVGRQSIGDSADLVVRFGIPLREGSMNGPGTMARFAYPTGVAVDAAGTVYVADQHNHVIRKITAAGMVSTLAGMARSHGSADGVGSAARFYAPASVAVDTAGTVYVADAGNFTIRKVTAAGVVTTLAGKASSRGCIDSVGTAARFGGPIGIAVDTRGTVYVADVVYHNIRKITAAGVVSTLAGRAGAFGSNDGPGASATFNDPMGLAVDAAGTVYVADAGNHVIRKITAAGVVSTLAGTARTIGGADGVGAVVRFYSPTGVALGAAGVVYVADELNHAIRVIR</sequence>
<dbReference type="PROSITE" id="PS51257">
    <property type="entry name" value="PROKAR_LIPOPROTEIN"/>
    <property type="match status" value="1"/>
</dbReference>
<dbReference type="SUPFAM" id="SSF101898">
    <property type="entry name" value="NHL repeat"/>
    <property type="match status" value="1"/>
</dbReference>
<feature type="signal peptide" evidence="3">
    <location>
        <begin position="1"/>
        <end position="25"/>
    </location>
</feature>
<evidence type="ECO:0000256" key="1">
    <source>
        <dbReference type="ARBA" id="ARBA00022737"/>
    </source>
</evidence>
<feature type="chain" id="PRO_5018570372" description="SMP-30/Gluconolactonase/LRE-like region domain-containing protein" evidence="3">
    <location>
        <begin position="26"/>
        <end position="378"/>
    </location>
</feature>
<keyword evidence="5" id="KW-1185">Reference proteome</keyword>
<dbReference type="PANTHER" id="PTHR13833:SF71">
    <property type="entry name" value="NHL DOMAIN-CONTAINING PROTEIN"/>
    <property type="match status" value="1"/>
</dbReference>
<evidence type="ECO:0000256" key="3">
    <source>
        <dbReference type="SAM" id="SignalP"/>
    </source>
</evidence>
<organism evidence="4 5">
    <name type="scientific">Hymenobacter rigui</name>
    <dbReference type="NCBI Taxonomy" id="334424"/>
    <lineage>
        <taxon>Bacteria</taxon>
        <taxon>Pseudomonadati</taxon>
        <taxon>Bacteroidota</taxon>
        <taxon>Cytophagia</taxon>
        <taxon>Cytophagales</taxon>
        <taxon>Hymenobacteraceae</taxon>
        <taxon>Hymenobacter</taxon>
    </lineage>
</organism>
<dbReference type="OrthoDB" id="791543at2"/>
<dbReference type="InterPro" id="IPR001258">
    <property type="entry name" value="NHL_repeat"/>
</dbReference>
<proteinExistence type="predicted"/>
<dbReference type="Pfam" id="PF01436">
    <property type="entry name" value="NHL"/>
    <property type="match status" value="4"/>
</dbReference>
<dbReference type="AlphaFoldDB" id="A0A3R9NWV1"/>
<feature type="repeat" description="NHL" evidence="2">
    <location>
        <begin position="130"/>
        <end position="160"/>
    </location>
</feature>
<name>A0A3R9NWV1_9BACT</name>
<reference evidence="4 5" key="1">
    <citation type="submission" date="2018-12" db="EMBL/GenBank/DDBJ databases">
        <authorList>
            <person name="Feng G."/>
            <person name="Zhu H."/>
        </authorList>
    </citation>
    <scope>NUCLEOTIDE SEQUENCE [LARGE SCALE GENOMIC DNA]</scope>
    <source>
        <strain evidence="4 5">KCTC 12533</strain>
    </source>
</reference>
<dbReference type="InterPro" id="IPR011042">
    <property type="entry name" value="6-blade_b-propeller_TolB-like"/>
</dbReference>
<comment type="caution">
    <text evidence="4">The sequence shown here is derived from an EMBL/GenBank/DDBJ whole genome shotgun (WGS) entry which is preliminary data.</text>
</comment>
<keyword evidence="1" id="KW-0677">Repeat</keyword>
<evidence type="ECO:0000256" key="2">
    <source>
        <dbReference type="PROSITE-ProRule" id="PRU00504"/>
    </source>
</evidence>
<protein>
    <recommendedName>
        <fullName evidence="6">SMP-30/Gluconolactonase/LRE-like region domain-containing protein</fullName>
    </recommendedName>
</protein>
<dbReference type="RefSeq" id="WP_125423709.1">
    <property type="nucleotide sequence ID" value="NZ_RWIT01000015.1"/>
</dbReference>
<gene>
    <name evidence="4" type="ORF">EI291_18810</name>
</gene>
<accession>A0A3R9NWV1</accession>
<feature type="repeat" description="NHL" evidence="2">
    <location>
        <begin position="295"/>
        <end position="325"/>
    </location>
</feature>
<evidence type="ECO:0008006" key="6">
    <source>
        <dbReference type="Google" id="ProtNLM"/>
    </source>
</evidence>
<dbReference type="PROSITE" id="PS51125">
    <property type="entry name" value="NHL"/>
    <property type="match status" value="2"/>
</dbReference>
<evidence type="ECO:0000313" key="5">
    <source>
        <dbReference type="Proteomes" id="UP000273500"/>
    </source>
</evidence>
<dbReference type="PANTHER" id="PTHR13833">
    <property type="match status" value="1"/>
</dbReference>
<evidence type="ECO:0000313" key="4">
    <source>
        <dbReference type="EMBL" id="RSK45163.1"/>
    </source>
</evidence>
<dbReference type="CDD" id="cd14953">
    <property type="entry name" value="NHL_like_1"/>
    <property type="match status" value="1"/>
</dbReference>
<dbReference type="EMBL" id="RWIT01000015">
    <property type="protein sequence ID" value="RSK45163.1"/>
    <property type="molecule type" value="Genomic_DNA"/>
</dbReference>
<dbReference type="Proteomes" id="UP000273500">
    <property type="component" value="Unassembled WGS sequence"/>
</dbReference>
<dbReference type="Gene3D" id="2.120.10.30">
    <property type="entry name" value="TolB, C-terminal domain"/>
    <property type="match status" value="4"/>
</dbReference>